<dbReference type="Pfam" id="PF07484">
    <property type="entry name" value="Collar"/>
    <property type="match status" value="1"/>
</dbReference>
<organism evidence="2 3">
    <name type="scientific">Chromobacterium amazonense</name>
    <dbReference type="NCBI Taxonomy" id="1382803"/>
    <lineage>
        <taxon>Bacteria</taxon>
        <taxon>Pseudomonadati</taxon>
        <taxon>Pseudomonadota</taxon>
        <taxon>Betaproteobacteria</taxon>
        <taxon>Neisseriales</taxon>
        <taxon>Chromobacteriaceae</taxon>
        <taxon>Chromobacterium</taxon>
    </lineage>
</organism>
<dbReference type="Gene3D" id="3.90.1340.10">
    <property type="entry name" value="Phage tail collar domain"/>
    <property type="match status" value="1"/>
</dbReference>
<name>A0ABU8V2I7_9NEIS</name>
<protein>
    <submittedName>
        <fullName evidence="2">Tail fiber protein</fullName>
    </submittedName>
</protein>
<keyword evidence="3" id="KW-1185">Reference proteome</keyword>
<proteinExistence type="predicted"/>
<evidence type="ECO:0000313" key="3">
    <source>
        <dbReference type="Proteomes" id="UP001224516"/>
    </source>
</evidence>
<dbReference type="InterPro" id="IPR011083">
    <property type="entry name" value="Phage_tail_collar_dom"/>
</dbReference>
<evidence type="ECO:0000313" key="2">
    <source>
        <dbReference type="EMBL" id="MEJ8675360.1"/>
    </source>
</evidence>
<feature type="domain" description="Phage tail collar" evidence="1">
    <location>
        <begin position="584"/>
        <end position="637"/>
    </location>
</feature>
<comment type="caution">
    <text evidence="2">The sequence shown here is derived from an EMBL/GenBank/DDBJ whole genome shotgun (WGS) entry which is preliminary data.</text>
</comment>
<gene>
    <name evidence="2" type="ORF">QCL97_011545</name>
</gene>
<dbReference type="InterPro" id="IPR037053">
    <property type="entry name" value="Phage_tail_collar_dom_sf"/>
</dbReference>
<dbReference type="SUPFAM" id="SSF88874">
    <property type="entry name" value="Receptor-binding domain of short tail fibre protein gp12"/>
    <property type="match status" value="1"/>
</dbReference>
<accession>A0ABU8V2I7</accession>
<reference evidence="2 3" key="1">
    <citation type="submission" date="2023-12" db="EMBL/GenBank/DDBJ databases">
        <title>Evaluation and characterization of a potential secondary metabolite violacein from indigenous Chromobacterium amazonense SAM215.</title>
        <authorList>
            <person name="Tarafdar M.R."/>
            <person name="Abedin S.M."/>
            <person name="Atiqua A."/>
            <person name="Saha A."/>
            <person name="Khan S.N."/>
        </authorList>
    </citation>
    <scope>NUCLEOTIDE SEQUENCE [LARGE SCALE GENOMIC DNA]</scope>
    <source>
        <strain evidence="2 3">SAM215</strain>
    </source>
</reference>
<dbReference type="EMBL" id="JAVFJF020000021">
    <property type="protein sequence ID" value="MEJ8675360.1"/>
    <property type="molecule type" value="Genomic_DNA"/>
</dbReference>
<sequence>MANLPNPTTPNWVDVYQIETTDRVLGGPDGIANRQAKQLVERCAFLKKKLDDMVSGALTAEYANRLKTPRTLSLTGDGAWSVSFDGRANATAAMALAATGIKAGEYQVITVDAKGRATAGRALKDTDIPELPWGKITSGKPTTLTGYGIGDAYTKTEIDSRLDGKETVAHNSATFSPTAGGWYRLATSVKGIQRNSGEFMIKWTVGGVHGSARLTAGCHFGLESGSSIQQLEYSCYGANGINEARLVFHPTYADNYAYLEVKFVGALTNVKLNTSGRDLLGWSLLAPNTAGGVPEGYKTYVHTFIAPGSIAAGRYTRVTTNQEGRVISGDNPNTLAGVGINDAYTKAETDGKLGGKADKTTSLSGYGITDAYTKAETDGKLGRKADKTNTLAGYGIGDAYTKTEVDRILNGKPNKATTLAGYGIADTYTKTETDSKLNSKPNKANTLAGYGIGDAYTKTETDSKLNGKQNKATTLAGYGITDAMPIRATAITNQDWNTLVTEGFYDVVQASGPGRPPAYDFGVLLVARGKGSAFSQLYMAHGGSEVWCRGGWEGANWHPWKRLDANDWADIRNKPAGLRAIPAGQMVVTFSETPPEGTLVCNGAAVSRTAYAALFSMIGTKYGAGNGSTTFNLPNIPDGFALLAANGSAVGSTTAGDIRSHAHGANAWTDTQGEHVHGMDLNTKGGNSNPAAAGVSSGYDWTGYNASPMRAAGGHGHNVGVTVQAAGGSHNYAAGMRLLVCITY</sequence>
<dbReference type="CDD" id="cd19958">
    <property type="entry name" value="pyocin_knob"/>
    <property type="match status" value="1"/>
</dbReference>
<dbReference type="Proteomes" id="UP001224516">
    <property type="component" value="Unassembled WGS sequence"/>
</dbReference>
<dbReference type="RefSeq" id="WP_307911660.1">
    <property type="nucleotide sequence ID" value="NZ_JAVFJF020000021.1"/>
</dbReference>
<evidence type="ECO:0000259" key="1">
    <source>
        <dbReference type="Pfam" id="PF07484"/>
    </source>
</evidence>